<evidence type="ECO:0008006" key="4">
    <source>
        <dbReference type="Google" id="ProtNLM"/>
    </source>
</evidence>
<accession>A0ABS4X5P8</accession>
<protein>
    <recommendedName>
        <fullName evidence="4">Type II toxin-antitoxin system HicA family toxin</fullName>
    </recommendedName>
</protein>
<evidence type="ECO:0000313" key="3">
    <source>
        <dbReference type="Proteomes" id="UP001519290"/>
    </source>
</evidence>
<feature type="compositionally biased region" description="Basic and acidic residues" evidence="1">
    <location>
        <begin position="71"/>
        <end position="83"/>
    </location>
</feature>
<evidence type="ECO:0000256" key="1">
    <source>
        <dbReference type="SAM" id="MobiDB-lite"/>
    </source>
</evidence>
<organism evidence="2 3">
    <name type="scientific">Brachybacterium sacelli</name>
    <dbReference type="NCBI Taxonomy" id="173364"/>
    <lineage>
        <taxon>Bacteria</taxon>
        <taxon>Bacillati</taxon>
        <taxon>Actinomycetota</taxon>
        <taxon>Actinomycetes</taxon>
        <taxon>Micrococcales</taxon>
        <taxon>Dermabacteraceae</taxon>
        <taxon>Brachybacterium</taxon>
    </lineage>
</organism>
<keyword evidence="3" id="KW-1185">Reference proteome</keyword>
<evidence type="ECO:0000313" key="2">
    <source>
        <dbReference type="EMBL" id="MBP2383796.1"/>
    </source>
</evidence>
<reference evidence="2 3" key="1">
    <citation type="submission" date="2021-03" db="EMBL/GenBank/DDBJ databases">
        <title>Sequencing the genomes of 1000 actinobacteria strains.</title>
        <authorList>
            <person name="Klenk H.-P."/>
        </authorList>
    </citation>
    <scope>NUCLEOTIDE SEQUENCE [LARGE SCALE GENOMIC DNA]</scope>
    <source>
        <strain evidence="2 3">DSM 14566</strain>
    </source>
</reference>
<dbReference type="RefSeq" id="WP_209904635.1">
    <property type="nucleotide sequence ID" value="NZ_BAAAJW010000031.1"/>
</dbReference>
<sequence>MDADSLYVLSSALPYMKRLGLTKQDLIEAIEHPDDEWIDQTGKAAVVVRGEYAAAIGLNDQAVMSAMTSTRARETRPSHDRRPSPKHSGGIGTRYPTTLRELTTLLAARGATVERTGGGHIDVTYQGRRSSLPSTPSDHRSLRNAISTLEKTLELDLRRS</sequence>
<feature type="compositionally biased region" description="Polar residues" evidence="1">
    <location>
        <begin position="127"/>
        <end position="136"/>
    </location>
</feature>
<name>A0ABS4X5P8_9MICO</name>
<dbReference type="EMBL" id="JAGIOD010000002">
    <property type="protein sequence ID" value="MBP2383796.1"/>
    <property type="molecule type" value="Genomic_DNA"/>
</dbReference>
<feature type="region of interest" description="Disordered" evidence="1">
    <location>
        <begin position="69"/>
        <end position="95"/>
    </location>
</feature>
<comment type="caution">
    <text evidence="2">The sequence shown here is derived from an EMBL/GenBank/DDBJ whole genome shotgun (WGS) entry which is preliminary data.</text>
</comment>
<proteinExistence type="predicted"/>
<dbReference type="Proteomes" id="UP001519290">
    <property type="component" value="Unassembled WGS sequence"/>
</dbReference>
<gene>
    <name evidence="2" type="ORF">JOF43_003785</name>
</gene>
<feature type="region of interest" description="Disordered" evidence="1">
    <location>
        <begin position="117"/>
        <end position="140"/>
    </location>
</feature>